<proteinExistence type="predicted"/>
<organism evidence="2 3">
    <name type="scientific">Pogonomyrmex barbatus</name>
    <name type="common">red harvester ant</name>
    <dbReference type="NCBI Taxonomy" id="144034"/>
    <lineage>
        <taxon>Eukaryota</taxon>
        <taxon>Metazoa</taxon>
        <taxon>Ecdysozoa</taxon>
        <taxon>Arthropoda</taxon>
        <taxon>Hexapoda</taxon>
        <taxon>Insecta</taxon>
        <taxon>Pterygota</taxon>
        <taxon>Neoptera</taxon>
        <taxon>Endopterygota</taxon>
        <taxon>Hymenoptera</taxon>
        <taxon>Apocrita</taxon>
        <taxon>Aculeata</taxon>
        <taxon>Formicoidea</taxon>
        <taxon>Formicidae</taxon>
        <taxon>Myrmicinae</taxon>
        <taxon>Pogonomyrmex</taxon>
    </lineage>
</organism>
<dbReference type="AlphaFoldDB" id="A0A6I9W8H1"/>
<protein>
    <submittedName>
        <fullName evidence="3">Uncharacterized protein LOC105427837</fullName>
    </submittedName>
</protein>
<dbReference type="KEGG" id="pbar:105427837"/>
<dbReference type="OrthoDB" id="6607178at2759"/>
<dbReference type="RefSeq" id="XP_011638089.1">
    <property type="nucleotide sequence ID" value="XM_011639787.2"/>
</dbReference>
<feature type="compositionally biased region" description="Polar residues" evidence="1">
    <location>
        <begin position="92"/>
        <end position="104"/>
    </location>
</feature>
<evidence type="ECO:0000256" key="1">
    <source>
        <dbReference type="SAM" id="MobiDB-lite"/>
    </source>
</evidence>
<sequence>MSQHRRGSMHGSSPVPGHPSTAVSASSSSSSASHEVQTRGIPLPGMVPSRSIHVSPMHGNPIHGFVNPLGPGGLVHPPPPTHTAAASGISHHPSNVHQGIGTSA</sequence>
<feature type="compositionally biased region" description="Low complexity" evidence="1">
    <location>
        <begin position="20"/>
        <end position="33"/>
    </location>
</feature>
<name>A0A6I9W8H1_9HYME</name>
<gene>
    <name evidence="3" type="primary">LOC105427837</name>
</gene>
<dbReference type="Proteomes" id="UP000504615">
    <property type="component" value="Unplaced"/>
</dbReference>
<reference evidence="3" key="1">
    <citation type="submission" date="2025-08" db="UniProtKB">
        <authorList>
            <consortium name="RefSeq"/>
        </authorList>
    </citation>
    <scope>IDENTIFICATION</scope>
</reference>
<evidence type="ECO:0000313" key="2">
    <source>
        <dbReference type="Proteomes" id="UP000504615"/>
    </source>
</evidence>
<accession>A0A6I9W8H1</accession>
<keyword evidence="2" id="KW-1185">Reference proteome</keyword>
<feature type="region of interest" description="Disordered" evidence="1">
    <location>
        <begin position="1"/>
        <end position="104"/>
    </location>
</feature>
<dbReference type="GeneID" id="105427837"/>
<evidence type="ECO:0000313" key="3">
    <source>
        <dbReference type="RefSeq" id="XP_011638089.1"/>
    </source>
</evidence>